<protein>
    <submittedName>
        <fullName evidence="3">ATP-binding protein</fullName>
    </submittedName>
</protein>
<dbReference type="OrthoDB" id="3871846at2"/>
<reference evidence="4" key="1">
    <citation type="submission" date="2018-07" db="EMBL/GenBank/DDBJ databases">
        <authorList>
            <person name="Zhao J."/>
        </authorList>
    </citation>
    <scope>NUCLEOTIDE SEQUENCE [LARGE SCALE GENOMIC DNA]</scope>
    <source>
        <strain evidence="4">GSSD-12</strain>
    </source>
</reference>
<dbReference type="Pfam" id="PF13581">
    <property type="entry name" value="HATPase_c_2"/>
    <property type="match status" value="1"/>
</dbReference>
<name>A0A345HRI0_9ACTN</name>
<dbReference type="KEGG" id="spad:DVK44_18420"/>
<keyword evidence="3" id="KW-0547">Nucleotide-binding</keyword>
<keyword evidence="1" id="KW-0808">Transferase</keyword>
<keyword evidence="1" id="KW-0723">Serine/threonine-protein kinase</keyword>
<dbReference type="InterPro" id="IPR036890">
    <property type="entry name" value="HATPase_C_sf"/>
</dbReference>
<dbReference type="GO" id="GO:0004674">
    <property type="term" value="F:protein serine/threonine kinase activity"/>
    <property type="evidence" value="ECO:0007669"/>
    <property type="project" value="UniProtKB-KW"/>
</dbReference>
<evidence type="ECO:0000259" key="2">
    <source>
        <dbReference type="Pfam" id="PF13581"/>
    </source>
</evidence>
<dbReference type="AlphaFoldDB" id="A0A345HRI0"/>
<organism evidence="3 4">
    <name type="scientific">Streptomyces paludis</name>
    <dbReference type="NCBI Taxonomy" id="2282738"/>
    <lineage>
        <taxon>Bacteria</taxon>
        <taxon>Bacillati</taxon>
        <taxon>Actinomycetota</taxon>
        <taxon>Actinomycetes</taxon>
        <taxon>Kitasatosporales</taxon>
        <taxon>Streptomycetaceae</taxon>
        <taxon>Streptomyces</taxon>
    </lineage>
</organism>
<keyword evidence="1" id="KW-0418">Kinase</keyword>
<dbReference type="Proteomes" id="UP000253868">
    <property type="component" value="Chromosome"/>
</dbReference>
<dbReference type="GO" id="GO:0005524">
    <property type="term" value="F:ATP binding"/>
    <property type="evidence" value="ECO:0007669"/>
    <property type="project" value="UniProtKB-KW"/>
</dbReference>
<dbReference type="RefSeq" id="WP_114660637.1">
    <property type="nucleotide sequence ID" value="NZ_CP031194.1"/>
</dbReference>
<proteinExistence type="predicted"/>
<feature type="domain" description="Histidine kinase/HSP90-like ATPase" evidence="2">
    <location>
        <begin position="29"/>
        <end position="135"/>
    </location>
</feature>
<dbReference type="PANTHER" id="PTHR35526:SF3">
    <property type="entry name" value="ANTI-SIGMA-F FACTOR RSBW"/>
    <property type="match status" value="1"/>
</dbReference>
<dbReference type="EMBL" id="CP031194">
    <property type="protein sequence ID" value="AXG79304.1"/>
    <property type="molecule type" value="Genomic_DNA"/>
</dbReference>
<accession>A0A345HRI0</accession>
<keyword evidence="3" id="KW-0067">ATP-binding</keyword>
<sequence length="161" mass="17189">MTTVTATASTAPPPLLDRKPYLLTLPNTAAAPKIARNFVSSLLGIDRRHHALVEDARLCVTEVVTNAHRHTQTPLIRVSAALEGGRVTVAVTDDRPWVLPVPTVVVRGQGQDGGGDQSAYEEGRGIALVAHLAHAWGTTIYASDPVGRKAIWFTLESPGWG</sequence>
<dbReference type="Gene3D" id="3.30.565.10">
    <property type="entry name" value="Histidine kinase-like ATPase, C-terminal domain"/>
    <property type="match status" value="1"/>
</dbReference>
<dbReference type="PANTHER" id="PTHR35526">
    <property type="entry name" value="ANTI-SIGMA-F FACTOR RSBW-RELATED"/>
    <property type="match status" value="1"/>
</dbReference>
<dbReference type="SUPFAM" id="SSF55874">
    <property type="entry name" value="ATPase domain of HSP90 chaperone/DNA topoisomerase II/histidine kinase"/>
    <property type="match status" value="1"/>
</dbReference>
<dbReference type="InterPro" id="IPR050267">
    <property type="entry name" value="Anti-sigma-factor_SerPK"/>
</dbReference>
<dbReference type="CDD" id="cd16936">
    <property type="entry name" value="HATPase_RsbW-like"/>
    <property type="match status" value="1"/>
</dbReference>
<gene>
    <name evidence="3" type="ORF">DVK44_18420</name>
</gene>
<evidence type="ECO:0000313" key="4">
    <source>
        <dbReference type="Proteomes" id="UP000253868"/>
    </source>
</evidence>
<dbReference type="InterPro" id="IPR003594">
    <property type="entry name" value="HATPase_dom"/>
</dbReference>
<evidence type="ECO:0000256" key="1">
    <source>
        <dbReference type="ARBA" id="ARBA00022527"/>
    </source>
</evidence>
<evidence type="ECO:0000313" key="3">
    <source>
        <dbReference type="EMBL" id="AXG79304.1"/>
    </source>
</evidence>
<keyword evidence="4" id="KW-1185">Reference proteome</keyword>